<feature type="repeat" description="WD" evidence="4">
    <location>
        <begin position="104"/>
        <end position="134"/>
    </location>
</feature>
<name>A0A4U0TUJ9_9PEZI</name>
<keyword evidence="2" id="KW-0677">Repeat</keyword>
<dbReference type="PROSITE" id="PS50294">
    <property type="entry name" value="WD_REPEATS_REGION"/>
    <property type="match status" value="1"/>
</dbReference>
<dbReference type="Gene3D" id="2.130.10.10">
    <property type="entry name" value="YVTN repeat-like/Quinoprotein amine dehydrogenase"/>
    <property type="match status" value="2"/>
</dbReference>
<dbReference type="STRING" id="329885.A0A4U0TUJ9"/>
<dbReference type="PANTHER" id="PTHR22839:SF0">
    <property type="entry name" value="THO COMPLEX SUBUNIT 3"/>
    <property type="match status" value="1"/>
</dbReference>
<evidence type="ECO:0000256" key="3">
    <source>
        <dbReference type="ARBA" id="ARBA00046343"/>
    </source>
</evidence>
<dbReference type="Proteomes" id="UP000310066">
    <property type="component" value="Unassembled WGS sequence"/>
</dbReference>
<sequence length="377" mass="39504">MAPTSSIRSRPLKKADFALFIKPLKPTLYADAPPPPPRHGLVYSPPNIKSLSWSATGNLLATCTGANIRVWNAERGPNVKNSTELKNAHAKGGVAFGSAGVSGDAVEKVSFSPSAEGVLASCGADGMVRLWDVRAPGVVGAVGAGKGTPVLGGYKVGGEAAFLTWRPDGVEVLVGRKDDEVYSVDVRHLAGSNGAAASGIEATKRLSHGKDVLYEMAFSNTGREIFATANDGTVRILDYPSMTHLHTLSAHPAPCYTVQHSPAGNYLAIGSGDGTISLWDTHCWLATHSLAAPNQTTSVRHLSFSWDGMYLVAGAGSDAKDGMPGLNVWHVDTGEVVHVIETQFATSQVAWHPSRYWIAYAGDHGGLKVVGGLGTGL</sequence>
<dbReference type="AlphaFoldDB" id="A0A4U0TUJ9"/>
<evidence type="ECO:0000313" key="6">
    <source>
        <dbReference type="Proteomes" id="UP000310066"/>
    </source>
</evidence>
<accession>A0A4U0TUJ9</accession>
<comment type="caution">
    <text evidence="5">The sequence shown here is derived from an EMBL/GenBank/DDBJ whole genome shotgun (WGS) entry which is preliminary data.</text>
</comment>
<organism evidence="5 6">
    <name type="scientific">Friedmanniomyces endolithicus</name>
    <dbReference type="NCBI Taxonomy" id="329885"/>
    <lineage>
        <taxon>Eukaryota</taxon>
        <taxon>Fungi</taxon>
        <taxon>Dikarya</taxon>
        <taxon>Ascomycota</taxon>
        <taxon>Pezizomycotina</taxon>
        <taxon>Dothideomycetes</taxon>
        <taxon>Dothideomycetidae</taxon>
        <taxon>Mycosphaerellales</taxon>
        <taxon>Teratosphaeriaceae</taxon>
        <taxon>Friedmanniomyces</taxon>
    </lineage>
</organism>
<dbReference type="PANTHER" id="PTHR22839">
    <property type="entry name" value="THO COMPLEX SUBUNIT 3 THO3"/>
    <property type="match status" value="1"/>
</dbReference>
<dbReference type="OrthoDB" id="340259at2759"/>
<keyword evidence="1 4" id="KW-0853">WD repeat</keyword>
<dbReference type="PROSITE" id="PS00678">
    <property type="entry name" value="WD_REPEATS_1"/>
    <property type="match status" value="1"/>
</dbReference>
<proteinExistence type="inferred from homology"/>
<dbReference type="SMART" id="SM00320">
    <property type="entry name" value="WD40"/>
    <property type="match status" value="6"/>
</dbReference>
<dbReference type="InterPro" id="IPR040132">
    <property type="entry name" value="Tex1/THOC3"/>
</dbReference>
<dbReference type="SUPFAM" id="SSF50978">
    <property type="entry name" value="WD40 repeat-like"/>
    <property type="match status" value="1"/>
</dbReference>
<gene>
    <name evidence="5" type="ORF">B0A54_17326</name>
</gene>
<dbReference type="InterPro" id="IPR015943">
    <property type="entry name" value="WD40/YVTN_repeat-like_dom_sf"/>
</dbReference>
<dbReference type="GO" id="GO:0006406">
    <property type="term" value="P:mRNA export from nucleus"/>
    <property type="evidence" value="ECO:0007669"/>
    <property type="project" value="InterPro"/>
</dbReference>
<evidence type="ECO:0000256" key="4">
    <source>
        <dbReference type="PROSITE-ProRule" id="PRU00221"/>
    </source>
</evidence>
<dbReference type="Pfam" id="PF00400">
    <property type="entry name" value="WD40"/>
    <property type="match status" value="4"/>
</dbReference>
<dbReference type="InterPro" id="IPR036322">
    <property type="entry name" value="WD40_repeat_dom_sf"/>
</dbReference>
<evidence type="ECO:0000256" key="1">
    <source>
        <dbReference type="ARBA" id="ARBA00022574"/>
    </source>
</evidence>
<evidence type="ECO:0000313" key="5">
    <source>
        <dbReference type="EMBL" id="TKA25656.1"/>
    </source>
</evidence>
<evidence type="ECO:0000256" key="2">
    <source>
        <dbReference type="ARBA" id="ARBA00022737"/>
    </source>
</evidence>
<dbReference type="GO" id="GO:0000445">
    <property type="term" value="C:THO complex part of transcription export complex"/>
    <property type="evidence" value="ECO:0007669"/>
    <property type="project" value="TreeGrafter"/>
</dbReference>
<comment type="similarity">
    <text evidence="3">Belongs to the THOC3 family.</text>
</comment>
<reference evidence="5 6" key="1">
    <citation type="submission" date="2017-03" db="EMBL/GenBank/DDBJ databases">
        <title>Genomes of endolithic fungi from Antarctica.</title>
        <authorList>
            <person name="Coleine C."/>
            <person name="Masonjones S."/>
            <person name="Stajich J.E."/>
        </authorList>
    </citation>
    <scope>NUCLEOTIDE SEQUENCE [LARGE SCALE GENOMIC DNA]</scope>
    <source>
        <strain evidence="5 6">CCFEE 5311</strain>
    </source>
</reference>
<feature type="repeat" description="WD" evidence="4">
    <location>
        <begin position="248"/>
        <end position="280"/>
    </location>
</feature>
<dbReference type="PROSITE" id="PS50082">
    <property type="entry name" value="WD_REPEATS_2"/>
    <property type="match status" value="2"/>
</dbReference>
<protein>
    <submittedName>
        <fullName evidence="5">Uncharacterized protein</fullName>
    </submittedName>
</protein>
<dbReference type="InterPro" id="IPR001680">
    <property type="entry name" value="WD40_rpt"/>
</dbReference>
<dbReference type="EMBL" id="NAJP01000152">
    <property type="protein sequence ID" value="TKA25656.1"/>
    <property type="molecule type" value="Genomic_DNA"/>
</dbReference>
<dbReference type="InterPro" id="IPR019775">
    <property type="entry name" value="WD40_repeat_CS"/>
</dbReference>